<sequence length="170" mass="17172">MHAVDVGIGDGQVLGGTENGLGRVHRLLVLAEAHVADEPRIAEDQALAADDRLALLAGPGDLGAVEFGVLRIGHQGVAGLAVGRAVVVVDQGGDVLAFHQRLEAVPGRGLVAEAGAQGEGLGVLAEAVLVDGLVAQAHVEDDVAGQGLGQRGRRRGEDREEGATGQALAK</sequence>
<accession>A0A328BK20</accession>
<comment type="caution">
    <text evidence="2">The sequence shown here is derived from an EMBL/GenBank/DDBJ whole genome shotgun (WGS) entry which is preliminary data.</text>
</comment>
<evidence type="ECO:0000313" key="3">
    <source>
        <dbReference type="Proteomes" id="UP000249524"/>
    </source>
</evidence>
<protein>
    <submittedName>
        <fullName evidence="2">Uncharacterized protein</fullName>
    </submittedName>
</protein>
<dbReference type="AlphaFoldDB" id="A0A328BK20"/>
<organism evidence="2 3">
    <name type="scientific">Phenylobacterium kunshanense</name>
    <dbReference type="NCBI Taxonomy" id="1445034"/>
    <lineage>
        <taxon>Bacteria</taxon>
        <taxon>Pseudomonadati</taxon>
        <taxon>Pseudomonadota</taxon>
        <taxon>Alphaproteobacteria</taxon>
        <taxon>Caulobacterales</taxon>
        <taxon>Caulobacteraceae</taxon>
        <taxon>Phenylobacterium</taxon>
    </lineage>
</organism>
<evidence type="ECO:0000256" key="1">
    <source>
        <dbReference type="SAM" id="MobiDB-lite"/>
    </source>
</evidence>
<keyword evidence="3" id="KW-1185">Reference proteome</keyword>
<dbReference type="Proteomes" id="UP000249524">
    <property type="component" value="Unassembled WGS sequence"/>
</dbReference>
<gene>
    <name evidence="2" type="ORF">DJ019_08445</name>
</gene>
<reference evidence="2 3" key="1">
    <citation type="submission" date="2018-05" db="EMBL/GenBank/DDBJ databases">
        <authorList>
            <person name="Lanie J.A."/>
            <person name="Ng W.-L."/>
            <person name="Kazmierczak K.M."/>
            <person name="Andrzejewski T.M."/>
            <person name="Davidsen T.M."/>
            <person name="Wayne K.J."/>
            <person name="Tettelin H."/>
            <person name="Glass J.I."/>
            <person name="Rusch D."/>
            <person name="Podicherti R."/>
            <person name="Tsui H.-C.T."/>
            <person name="Winkler M.E."/>
        </authorList>
    </citation>
    <scope>NUCLEOTIDE SEQUENCE [LARGE SCALE GENOMIC DNA]</scope>
    <source>
        <strain evidence="2 3">BUT-10</strain>
    </source>
</reference>
<proteinExistence type="predicted"/>
<dbReference type="EMBL" id="QFYS01000003">
    <property type="protein sequence ID" value="RAK66274.1"/>
    <property type="molecule type" value="Genomic_DNA"/>
</dbReference>
<name>A0A328BK20_9CAUL</name>
<evidence type="ECO:0000313" key="2">
    <source>
        <dbReference type="EMBL" id="RAK66274.1"/>
    </source>
</evidence>
<feature type="region of interest" description="Disordered" evidence="1">
    <location>
        <begin position="145"/>
        <end position="170"/>
    </location>
</feature>